<dbReference type="EMBL" id="JAAOIW010000001">
    <property type="protein sequence ID" value="NHN28358.1"/>
    <property type="molecule type" value="Genomic_DNA"/>
</dbReference>
<feature type="transmembrane region" description="Helical" evidence="2">
    <location>
        <begin position="38"/>
        <end position="60"/>
    </location>
</feature>
<sequence length="137" mass="15162">MIGSIRWNFVIAAISFTITFIAASLNNIWSTTLIRSCYSFLLVFVIVFLFRWVLGTFAGLDKLTDAESMPDETKGTALDLTTPDEEDSLNKLLKESLEPNTNEGVPGFAPLQPPKLTSKANIDTGDMVQALRQMSEK</sequence>
<reference evidence="3" key="1">
    <citation type="submission" date="2020-03" db="EMBL/GenBank/DDBJ databases">
        <title>Draft sequencing of Paenibacilllus sp. S3N08.</title>
        <authorList>
            <person name="Kim D.-U."/>
        </authorList>
    </citation>
    <scope>NUCLEOTIDE SEQUENCE</scope>
    <source>
        <strain evidence="3">S3N08</strain>
    </source>
</reference>
<keyword evidence="2" id="KW-0812">Transmembrane</keyword>
<proteinExistence type="predicted"/>
<organism evidence="3 4">
    <name type="scientific">Paenibacillus agricola</name>
    <dbReference type="NCBI Taxonomy" id="2716264"/>
    <lineage>
        <taxon>Bacteria</taxon>
        <taxon>Bacillati</taxon>
        <taxon>Bacillota</taxon>
        <taxon>Bacilli</taxon>
        <taxon>Bacillales</taxon>
        <taxon>Paenibacillaceae</taxon>
        <taxon>Paenibacillus</taxon>
    </lineage>
</organism>
<keyword evidence="2" id="KW-0472">Membrane</keyword>
<keyword evidence="4" id="KW-1185">Reference proteome</keyword>
<protein>
    <submittedName>
        <fullName evidence="3">Uncharacterized protein</fullName>
    </submittedName>
</protein>
<name>A0ABX0IXE9_9BACL</name>
<accession>A0ABX0IXE9</accession>
<comment type="caution">
    <text evidence="3">The sequence shown here is derived from an EMBL/GenBank/DDBJ whole genome shotgun (WGS) entry which is preliminary data.</text>
</comment>
<gene>
    <name evidence="3" type="ORF">G9U52_00775</name>
</gene>
<dbReference type="Proteomes" id="UP001165962">
    <property type="component" value="Unassembled WGS sequence"/>
</dbReference>
<feature type="transmembrane region" description="Helical" evidence="2">
    <location>
        <begin position="7"/>
        <end position="26"/>
    </location>
</feature>
<evidence type="ECO:0000256" key="2">
    <source>
        <dbReference type="SAM" id="Phobius"/>
    </source>
</evidence>
<feature type="region of interest" description="Disordered" evidence="1">
    <location>
        <begin position="98"/>
        <end position="119"/>
    </location>
</feature>
<evidence type="ECO:0000313" key="3">
    <source>
        <dbReference type="EMBL" id="NHN28358.1"/>
    </source>
</evidence>
<evidence type="ECO:0000256" key="1">
    <source>
        <dbReference type="SAM" id="MobiDB-lite"/>
    </source>
</evidence>
<evidence type="ECO:0000313" key="4">
    <source>
        <dbReference type="Proteomes" id="UP001165962"/>
    </source>
</evidence>
<keyword evidence="2" id="KW-1133">Transmembrane helix</keyword>